<gene>
    <name evidence="1" type="ORF">S06H3_65619</name>
</gene>
<comment type="caution">
    <text evidence="1">The sequence shown here is derived from an EMBL/GenBank/DDBJ whole genome shotgun (WGS) entry which is preliminary data.</text>
</comment>
<name>X1QPU7_9ZZZZ</name>
<dbReference type="AlphaFoldDB" id="X1QPU7"/>
<dbReference type="EMBL" id="BARV01044265">
    <property type="protein sequence ID" value="GAI70542.1"/>
    <property type="molecule type" value="Genomic_DNA"/>
</dbReference>
<feature type="non-terminal residue" evidence="1">
    <location>
        <position position="1"/>
    </location>
</feature>
<evidence type="ECO:0000313" key="1">
    <source>
        <dbReference type="EMBL" id="GAI70542.1"/>
    </source>
</evidence>
<accession>X1QPU7</accession>
<sequence>WMGEENRKEKQKLYSKVPMTGLNLEHFRSVSKEAWLKVERLSSRILNLEARAIAL</sequence>
<proteinExistence type="predicted"/>
<organism evidence="1">
    <name type="scientific">marine sediment metagenome</name>
    <dbReference type="NCBI Taxonomy" id="412755"/>
    <lineage>
        <taxon>unclassified sequences</taxon>
        <taxon>metagenomes</taxon>
        <taxon>ecological metagenomes</taxon>
    </lineage>
</organism>
<protein>
    <submittedName>
        <fullName evidence="1">Uncharacterized protein</fullName>
    </submittedName>
</protein>
<reference evidence="1" key="1">
    <citation type="journal article" date="2014" name="Front. Microbiol.">
        <title>High frequency of phylogenetically diverse reductive dehalogenase-homologous genes in deep subseafloor sedimentary metagenomes.</title>
        <authorList>
            <person name="Kawai M."/>
            <person name="Futagami T."/>
            <person name="Toyoda A."/>
            <person name="Takaki Y."/>
            <person name="Nishi S."/>
            <person name="Hori S."/>
            <person name="Arai W."/>
            <person name="Tsubouchi T."/>
            <person name="Morono Y."/>
            <person name="Uchiyama I."/>
            <person name="Ito T."/>
            <person name="Fujiyama A."/>
            <person name="Inagaki F."/>
            <person name="Takami H."/>
        </authorList>
    </citation>
    <scope>NUCLEOTIDE SEQUENCE</scope>
    <source>
        <strain evidence="1">Expedition CK06-06</strain>
    </source>
</reference>